<comment type="cofactor">
    <cofactor evidence="11">
        <name>Mg(2+)</name>
        <dbReference type="ChEBI" id="CHEBI:18420"/>
    </cofactor>
</comment>
<dbReference type="EC" id="5.3.3.2" evidence="11"/>
<evidence type="ECO:0000256" key="1">
    <source>
        <dbReference type="ARBA" id="ARBA00001917"/>
    </source>
</evidence>
<comment type="caution">
    <text evidence="11">Lacks conserved residue(s) required for the propagation of feature annotation.</text>
</comment>
<keyword evidence="3 11" id="KW-0285">Flavoprotein</keyword>
<dbReference type="NCBIfam" id="TIGR02151">
    <property type="entry name" value="IPP_isom_2"/>
    <property type="match status" value="1"/>
</dbReference>
<keyword evidence="9 11" id="KW-0413">Isomerase</keyword>
<feature type="binding site" evidence="11">
    <location>
        <begin position="62"/>
        <end position="64"/>
    </location>
    <ligand>
        <name>FMN</name>
        <dbReference type="ChEBI" id="CHEBI:58210"/>
    </ligand>
</feature>
<feature type="binding site" evidence="11">
    <location>
        <begin position="280"/>
        <end position="281"/>
    </location>
    <ligand>
        <name>FMN</name>
        <dbReference type="ChEBI" id="CHEBI:58210"/>
    </ligand>
</feature>
<comment type="cofactor">
    <cofactor evidence="11">
        <name>NADPH</name>
        <dbReference type="ChEBI" id="CHEBI:57783"/>
    </cofactor>
</comment>
<dbReference type="Gene3D" id="3.20.20.70">
    <property type="entry name" value="Aldolase class I"/>
    <property type="match status" value="1"/>
</dbReference>
<dbReference type="SUPFAM" id="SSF51395">
    <property type="entry name" value="FMN-linked oxidoreductases"/>
    <property type="match status" value="1"/>
</dbReference>
<dbReference type="PANTHER" id="PTHR43665">
    <property type="entry name" value="ISOPENTENYL-DIPHOSPHATE DELTA-ISOMERASE"/>
    <property type="match status" value="1"/>
</dbReference>
<dbReference type="Pfam" id="PF01070">
    <property type="entry name" value="FMN_dh"/>
    <property type="match status" value="1"/>
</dbReference>
<evidence type="ECO:0000256" key="9">
    <source>
        <dbReference type="ARBA" id="ARBA00023235"/>
    </source>
</evidence>
<comment type="caution">
    <text evidence="13">The sequence shown here is derived from an EMBL/GenBank/DDBJ whole genome shotgun (WGS) entry which is preliminary data.</text>
</comment>
<comment type="subunit">
    <text evidence="10 11">Homooctamer. Dimer of tetramers.</text>
</comment>
<keyword evidence="2 11" id="KW-0963">Cytoplasm</keyword>
<comment type="subcellular location">
    <subcellularLocation>
        <location evidence="11">Cytoplasm</location>
    </subcellularLocation>
</comment>
<dbReference type="InterPro" id="IPR013785">
    <property type="entry name" value="Aldolase_TIM"/>
</dbReference>
<evidence type="ECO:0000256" key="2">
    <source>
        <dbReference type="ARBA" id="ARBA00022490"/>
    </source>
</evidence>
<keyword evidence="14" id="KW-1185">Reference proteome</keyword>
<keyword evidence="8 11" id="KW-0414">Isoprene biosynthesis</keyword>
<dbReference type="PANTHER" id="PTHR43665:SF1">
    <property type="entry name" value="ISOPENTENYL-DIPHOSPHATE DELTA-ISOMERASE"/>
    <property type="match status" value="1"/>
</dbReference>
<evidence type="ECO:0000256" key="6">
    <source>
        <dbReference type="ARBA" id="ARBA00022842"/>
    </source>
</evidence>
<name>A0ABN8AIH1_9BACI</name>
<keyword evidence="4 11" id="KW-0288">FMN</keyword>
<evidence type="ECO:0000256" key="8">
    <source>
        <dbReference type="ARBA" id="ARBA00023229"/>
    </source>
</evidence>
<dbReference type="HAMAP" id="MF_00354">
    <property type="entry name" value="Idi_2"/>
    <property type="match status" value="1"/>
</dbReference>
<sequence length="351" mass="38234">MSRAKRKMDHIQHALKTGQLQQTSFEDVKFVHQSLPDRAVTDIELNTKVGELTMSSPIFINAMTGGGGQDTYEINKGLAEVAKVCKIGIAVGSQMSALKDKSESDTYKIVRKINHDGIIFANLGSEASVEQAKRAVDMLEANAMQIHLNVIQELVMPEGDRDFRGALKRIEKIVNSIPVPIIVKETGFGISKETAKKLADVGVDIIDVSGFGGTNFSKIENARRFDKLRFFNDWGITTVASIVEVKQSVYGCNIIGSGGIQDPVDIAKAISLGASAVGVAGHFLKCYMDNGQEGLLNLISKTSDELKWIMTAVGASTIEELQQVPLVIAGETYHWLTQRGIDCSIYSNRTL</sequence>
<gene>
    <name evidence="11 13" type="primary">fni</name>
    <name evidence="13" type="ORF">BACCIP111883_04330</name>
</gene>
<evidence type="ECO:0000256" key="3">
    <source>
        <dbReference type="ARBA" id="ARBA00022630"/>
    </source>
</evidence>
<dbReference type="CDD" id="cd02811">
    <property type="entry name" value="IDI-2_FMN"/>
    <property type="match status" value="1"/>
</dbReference>
<accession>A0ABN8AIH1</accession>
<evidence type="ECO:0000313" key="14">
    <source>
        <dbReference type="Proteomes" id="UP000789833"/>
    </source>
</evidence>
<comment type="similarity">
    <text evidence="11">Belongs to the IPP isomerase type 2 family.</text>
</comment>
<dbReference type="RefSeq" id="WP_230505020.1">
    <property type="nucleotide sequence ID" value="NZ_CAKJTJ010000051.1"/>
</dbReference>
<evidence type="ECO:0000259" key="12">
    <source>
        <dbReference type="Pfam" id="PF01070"/>
    </source>
</evidence>
<evidence type="ECO:0000256" key="7">
    <source>
        <dbReference type="ARBA" id="ARBA00022857"/>
    </source>
</evidence>
<keyword evidence="6 11" id="KW-0460">Magnesium</keyword>
<dbReference type="SMART" id="SM01240">
    <property type="entry name" value="IMPDH"/>
    <property type="match status" value="1"/>
</dbReference>
<feature type="binding site" evidence="11">
    <location>
        <position position="214"/>
    </location>
    <ligand>
        <name>FMN</name>
        <dbReference type="ChEBI" id="CHEBI:58210"/>
    </ligand>
</feature>
<feature type="binding site" evidence="11">
    <location>
        <position position="153"/>
    </location>
    <ligand>
        <name>Mg(2+)</name>
        <dbReference type="ChEBI" id="CHEBI:18420"/>
    </ligand>
</feature>
<keyword evidence="5 11" id="KW-0479">Metal-binding</keyword>
<organism evidence="13 14">
    <name type="scientific">Sutcliffiella rhizosphaerae</name>
    <dbReference type="NCBI Taxonomy" id="2880967"/>
    <lineage>
        <taxon>Bacteria</taxon>
        <taxon>Bacillati</taxon>
        <taxon>Bacillota</taxon>
        <taxon>Bacilli</taxon>
        <taxon>Bacillales</taxon>
        <taxon>Bacillaceae</taxon>
        <taxon>Sutcliffiella</taxon>
    </lineage>
</organism>
<evidence type="ECO:0000256" key="10">
    <source>
        <dbReference type="ARBA" id="ARBA00025810"/>
    </source>
</evidence>
<comment type="cofactor">
    <cofactor evidence="1 11">
        <name>FMN</name>
        <dbReference type="ChEBI" id="CHEBI:58210"/>
    </cofactor>
</comment>
<dbReference type="PIRSF" id="PIRSF003314">
    <property type="entry name" value="IPP_isomerase"/>
    <property type="match status" value="1"/>
</dbReference>
<protein>
    <recommendedName>
        <fullName evidence="11">Isopentenyl-diphosphate delta-isomerase</fullName>
        <shortName evidence="11">IPP isomerase</shortName>
        <ecNumber evidence="11">5.3.3.2</ecNumber>
    </recommendedName>
    <alternativeName>
        <fullName evidence="11">Isopentenyl diphosphate:dimethylallyl diphosphate isomerase</fullName>
    </alternativeName>
    <alternativeName>
        <fullName evidence="11">Isopentenyl pyrophosphate isomerase</fullName>
    </alternativeName>
    <alternativeName>
        <fullName evidence="11">Type 2 isopentenyl diphosphate isomerase</fullName>
        <shortName evidence="11">IDI-2</shortName>
    </alternativeName>
</protein>
<feature type="binding site" evidence="11">
    <location>
        <begin position="6"/>
        <end position="7"/>
    </location>
    <ligand>
        <name>substrate</name>
    </ligand>
</feature>
<comment type="function">
    <text evidence="11">Involved in the biosynthesis of isoprenoids. Catalyzes the 1,3-allylic rearrangement of the homoallylic substrate isopentenyl (IPP) to its allylic isomer, dimethylallyl diphosphate (DMAPP).</text>
</comment>
<feature type="binding site" evidence="11">
    <location>
        <position position="93"/>
    </location>
    <ligand>
        <name>FMN</name>
        <dbReference type="ChEBI" id="CHEBI:58210"/>
    </ligand>
</feature>
<feature type="domain" description="FMN-dependent dehydrogenase" evidence="12">
    <location>
        <begin position="166"/>
        <end position="323"/>
    </location>
</feature>
<evidence type="ECO:0000256" key="4">
    <source>
        <dbReference type="ARBA" id="ARBA00022643"/>
    </source>
</evidence>
<reference evidence="13 14" key="1">
    <citation type="submission" date="2021-10" db="EMBL/GenBank/DDBJ databases">
        <authorList>
            <person name="Criscuolo A."/>
        </authorList>
    </citation>
    <scope>NUCLEOTIDE SEQUENCE [LARGE SCALE GENOMIC DNA]</scope>
    <source>
        <strain evidence="14">CIP 111883</strain>
    </source>
</reference>
<evidence type="ECO:0000313" key="13">
    <source>
        <dbReference type="EMBL" id="CAG9623517.1"/>
    </source>
</evidence>
<dbReference type="Proteomes" id="UP000789833">
    <property type="component" value="Unassembled WGS sequence"/>
</dbReference>
<feature type="binding site" evidence="11">
    <location>
        <position position="209"/>
    </location>
    <ligand>
        <name>FMN</name>
        <dbReference type="ChEBI" id="CHEBI:58210"/>
    </ligand>
</feature>
<evidence type="ECO:0000256" key="5">
    <source>
        <dbReference type="ARBA" id="ARBA00022723"/>
    </source>
</evidence>
<dbReference type="GO" id="GO:0004452">
    <property type="term" value="F:isopentenyl-diphosphate delta-isomerase activity"/>
    <property type="evidence" value="ECO:0007669"/>
    <property type="project" value="UniProtKB-EC"/>
</dbReference>
<feature type="binding site" evidence="11">
    <location>
        <position position="122"/>
    </location>
    <ligand>
        <name>FMN</name>
        <dbReference type="ChEBI" id="CHEBI:58210"/>
    </ligand>
</feature>
<keyword evidence="7 11" id="KW-0521">NADP</keyword>
<dbReference type="InterPro" id="IPR011179">
    <property type="entry name" value="IPdP_isomerase"/>
</dbReference>
<feature type="binding site" evidence="11">
    <location>
        <position position="152"/>
    </location>
    <ligand>
        <name>substrate</name>
    </ligand>
</feature>
<comment type="catalytic activity">
    <reaction evidence="11">
        <text>isopentenyl diphosphate = dimethylallyl diphosphate</text>
        <dbReference type="Rhea" id="RHEA:23284"/>
        <dbReference type="ChEBI" id="CHEBI:57623"/>
        <dbReference type="ChEBI" id="CHEBI:128769"/>
        <dbReference type="EC" id="5.3.3.2"/>
    </reaction>
</comment>
<dbReference type="EMBL" id="CAKJTJ010000051">
    <property type="protein sequence ID" value="CAG9623517.1"/>
    <property type="molecule type" value="Genomic_DNA"/>
</dbReference>
<dbReference type="InterPro" id="IPR000262">
    <property type="entry name" value="FMN-dep_DH"/>
</dbReference>
<evidence type="ECO:0000256" key="11">
    <source>
        <dbReference type="HAMAP-Rule" id="MF_00354"/>
    </source>
</evidence>
<proteinExistence type="inferred from homology"/>
<feature type="binding site" evidence="11">
    <location>
        <position position="184"/>
    </location>
    <ligand>
        <name>FMN</name>
        <dbReference type="ChEBI" id="CHEBI:58210"/>
    </ligand>
</feature>